<proteinExistence type="predicted"/>
<name>A0ABW7ULS6_9ACTN</name>
<reference evidence="1 2" key="1">
    <citation type="submission" date="2024-10" db="EMBL/GenBank/DDBJ databases">
        <title>The Natural Products Discovery Center: Release of the First 8490 Sequenced Strains for Exploring Actinobacteria Biosynthetic Diversity.</title>
        <authorList>
            <person name="Kalkreuter E."/>
            <person name="Kautsar S.A."/>
            <person name="Yang D."/>
            <person name="Bader C.D."/>
            <person name="Teijaro C.N."/>
            <person name="Fluegel L."/>
            <person name="Davis C.M."/>
            <person name="Simpson J.R."/>
            <person name="Lauterbach L."/>
            <person name="Steele A.D."/>
            <person name="Gui C."/>
            <person name="Meng S."/>
            <person name="Li G."/>
            <person name="Viehrig K."/>
            <person name="Ye F."/>
            <person name="Su P."/>
            <person name="Kiefer A.F."/>
            <person name="Nichols A."/>
            <person name="Cepeda A.J."/>
            <person name="Yan W."/>
            <person name="Fan B."/>
            <person name="Jiang Y."/>
            <person name="Adhikari A."/>
            <person name="Zheng C.-J."/>
            <person name="Schuster L."/>
            <person name="Cowan T.M."/>
            <person name="Smanski M.J."/>
            <person name="Chevrette M.G."/>
            <person name="De Carvalho L.P.S."/>
            <person name="Shen B."/>
        </authorList>
    </citation>
    <scope>NUCLEOTIDE SEQUENCE [LARGE SCALE GENOMIC DNA]</scope>
    <source>
        <strain evidence="1 2">NPDC020602</strain>
    </source>
</reference>
<evidence type="ECO:0000313" key="1">
    <source>
        <dbReference type="EMBL" id="MFI1719275.1"/>
    </source>
</evidence>
<sequence>MAAARDLVAAIDHAADTSGSPDGTGPALRLRRLTTDLLRDAPPLTLVVDDAQ</sequence>
<accession>A0ABW7ULS6</accession>
<dbReference type="RefSeq" id="WP_398714055.1">
    <property type="nucleotide sequence ID" value="NZ_JBIRUI010000033.1"/>
</dbReference>
<comment type="caution">
    <text evidence="1">The sequence shown here is derived from an EMBL/GenBank/DDBJ whole genome shotgun (WGS) entry which is preliminary data.</text>
</comment>
<dbReference type="EMBL" id="JBIRUI010000033">
    <property type="protein sequence ID" value="MFI1719275.1"/>
    <property type="molecule type" value="Genomic_DNA"/>
</dbReference>
<protein>
    <submittedName>
        <fullName evidence="1">Uncharacterized protein</fullName>
    </submittedName>
</protein>
<gene>
    <name evidence="1" type="ORF">ACH407_37655</name>
</gene>
<keyword evidence="2" id="KW-1185">Reference proteome</keyword>
<organism evidence="1 2">
    <name type="scientific">Streptomyces litmocidini</name>
    <dbReference type="NCBI Taxonomy" id="67318"/>
    <lineage>
        <taxon>Bacteria</taxon>
        <taxon>Bacillati</taxon>
        <taxon>Actinomycetota</taxon>
        <taxon>Actinomycetes</taxon>
        <taxon>Kitasatosporales</taxon>
        <taxon>Streptomycetaceae</taxon>
        <taxon>Streptomyces</taxon>
    </lineage>
</organism>
<dbReference type="Proteomes" id="UP001611339">
    <property type="component" value="Unassembled WGS sequence"/>
</dbReference>
<evidence type="ECO:0000313" key="2">
    <source>
        <dbReference type="Proteomes" id="UP001611339"/>
    </source>
</evidence>